<dbReference type="Gene3D" id="3.90.215.10">
    <property type="entry name" value="Gamma Fibrinogen, chain A, domain 1"/>
    <property type="match status" value="1"/>
</dbReference>
<evidence type="ECO:0000313" key="6">
    <source>
        <dbReference type="Proteomes" id="UP000507470"/>
    </source>
</evidence>
<dbReference type="GO" id="GO:0005615">
    <property type="term" value="C:extracellular space"/>
    <property type="evidence" value="ECO:0007669"/>
    <property type="project" value="TreeGrafter"/>
</dbReference>
<reference evidence="5 6" key="1">
    <citation type="submission" date="2020-06" db="EMBL/GenBank/DDBJ databases">
        <authorList>
            <person name="Li R."/>
            <person name="Bekaert M."/>
        </authorList>
    </citation>
    <scope>NUCLEOTIDE SEQUENCE [LARGE SCALE GENOMIC DNA]</scope>
    <source>
        <strain evidence="6">wild</strain>
    </source>
</reference>
<feature type="transmembrane region" description="Helical" evidence="3">
    <location>
        <begin position="57"/>
        <end position="82"/>
    </location>
</feature>
<dbReference type="EMBL" id="CACVKT020001743">
    <property type="protein sequence ID" value="CAC5371014.1"/>
    <property type="molecule type" value="Genomic_DNA"/>
</dbReference>
<keyword evidence="6" id="KW-1185">Reference proteome</keyword>
<dbReference type="InterPro" id="IPR014716">
    <property type="entry name" value="Fibrinogen_a/b/g_C_1"/>
</dbReference>
<dbReference type="PANTHER" id="PTHR19143">
    <property type="entry name" value="FIBRINOGEN/TENASCIN/ANGIOPOEITIN"/>
    <property type="match status" value="1"/>
</dbReference>
<dbReference type="OrthoDB" id="6275059at2759"/>
<dbReference type="InterPro" id="IPR050373">
    <property type="entry name" value="Fibrinogen_C-term_domain"/>
</dbReference>
<dbReference type="Proteomes" id="UP000507470">
    <property type="component" value="Unassembled WGS sequence"/>
</dbReference>
<dbReference type="AlphaFoldDB" id="A0A6J8AN31"/>
<keyword evidence="3" id="KW-0812">Transmembrane</keyword>
<feature type="coiled-coil region" evidence="1">
    <location>
        <begin position="106"/>
        <end position="133"/>
    </location>
</feature>
<dbReference type="InterPro" id="IPR036056">
    <property type="entry name" value="Fibrinogen-like_C"/>
</dbReference>
<sequence length="284" mass="32624">MASPQIELESYEQLNRAEDQHTYEDMKTTDHEDKSTDQKDNKIVHEVNISWTQWTKIFMLTLIVSIVSACTVLTVSYVSLFAKLEVIMENNIALLKTKQNISAAQIHASNTERAELREKIEHVEKNYTFLMTKQNTLDDFITTIGNQKINELTSKGRHELRVDLTDFEGNAGYAKYSTFSVGNVSTQYKLNIGGYSGIVGDSLKENNGMRFTTKDRDNDHWPLNCANQYNGAWWYRGCTIVNLNGQYIQGGQIDWKGITWYNWTSSQYSMKSSVMMFRKVYPPG</sequence>
<feature type="region of interest" description="Disordered" evidence="2">
    <location>
        <begin position="16"/>
        <end position="39"/>
    </location>
</feature>
<accession>A0A6J8AN31</accession>
<dbReference type="Pfam" id="PF00147">
    <property type="entry name" value="Fibrinogen_C"/>
    <property type="match status" value="1"/>
</dbReference>
<dbReference type="PROSITE" id="PS51406">
    <property type="entry name" value="FIBRINOGEN_C_2"/>
    <property type="match status" value="1"/>
</dbReference>
<organism evidence="5 6">
    <name type="scientific">Mytilus coruscus</name>
    <name type="common">Sea mussel</name>
    <dbReference type="NCBI Taxonomy" id="42192"/>
    <lineage>
        <taxon>Eukaryota</taxon>
        <taxon>Metazoa</taxon>
        <taxon>Spiralia</taxon>
        <taxon>Lophotrochozoa</taxon>
        <taxon>Mollusca</taxon>
        <taxon>Bivalvia</taxon>
        <taxon>Autobranchia</taxon>
        <taxon>Pteriomorphia</taxon>
        <taxon>Mytilida</taxon>
        <taxon>Mytiloidea</taxon>
        <taxon>Mytilidae</taxon>
        <taxon>Mytilinae</taxon>
        <taxon>Mytilus</taxon>
    </lineage>
</organism>
<gene>
    <name evidence="5" type="ORF">MCOR_9628</name>
</gene>
<keyword evidence="1" id="KW-0175">Coiled coil</keyword>
<dbReference type="SUPFAM" id="SSF56496">
    <property type="entry name" value="Fibrinogen C-terminal domain-like"/>
    <property type="match status" value="1"/>
</dbReference>
<evidence type="ECO:0000256" key="1">
    <source>
        <dbReference type="SAM" id="Coils"/>
    </source>
</evidence>
<name>A0A6J8AN31_MYTCO</name>
<evidence type="ECO:0000256" key="3">
    <source>
        <dbReference type="SAM" id="Phobius"/>
    </source>
</evidence>
<dbReference type="InterPro" id="IPR002181">
    <property type="entry name" value="Fibrinogen_a/b/g_C_dom"/>
</dbReference>
<proteinExistence type="predicted"/>
<evidence type="ECO:0000313" key="5">
    <source>
        <dbReference type="EMBL" id="CAC5371014.1"/>
    </source>
</evidence>
<feature type="domain" description="Fibrinogen C-terminal" evidence="4">
    <location>
        <begin position="144"/>
        <end position="281"/>
    </location>
</feature>
<evidence type="ECO:0000256" key="2">
    <source>
        <dbReference type="SAM" id="MobiDB-lite"/>
    </source>
</evidence>
<dbReference type="SMART" id="SM00186">
    <property type="entry name" value="FBG"/>
    <property type="match status" value="1"/>
</dbReference>
<protein>
    <recommendedName>
        <fullName evidence="4">Fibrinogen C-terminal domain-containing protein</fullName>
    </recommendedName>
</protein>
<evidence type="ECO:0000259" key="4">
    <source>
        <dbReference type="PROSITE" id="PS51406"/>
    </source>
</evidence>
<keyword evidence="3" id="KW-0472">Membrane</keyword>
<keyword evidence="3" id="KW-1133">Transmembrane helix</keyword>